<gene>
    <name evidence="2" type="ORF">GCM10010246_72570</name>
</gene>
<dbReference type="SUPFAM" id="SSF143011">
    <property type="entry name" value="RelE-like"/>
    <property type="match status" value="1"/>
</dbReference>
<evidence type="ECO:0008006" key="4">
    <source>
        <dbReference type="Google" id="ProtNLM"/>
    </source>
</evidence>
<sequence>MSWQVVWEPAALDAAAGHLKVDPHSVDDLLQATDQLAENHRPEGSRPWGTEHRRLRHGPWRILYRLDRDAHTLHIEHIGYAGA</sequence>
<dbReference type="InterPro" id="IPR035093">
    <property type="entry name" value="RelE/ParE_toxin_dom_sf"/>
</dbReference>
<dbReference type="InterPro" id="IPR007712">
    <property type="entry name" value="RelE/ParE_toxin"/>
</dbReference>
<name>A0ABN3H3F7_9ACTN</name>
<comment type="caution">
    <text evidence="2">The sequence shown here is derived from an EMBL/GenBank/DDBJ whole genome shotgun (WGS) entry which is preliminary data.</text>
</comment>
<accession>A0ABN3H3F7</accession>
<proteinExistence type="predicted"/>
<organism evidence="2 3">
    <name type="scientific">Streptomyces cuspidosporus</name>
    <dbReference type="NCBI Taxonomy" id="66882"/>
    <lineage>
        <taxon>Bacteria</taxon>
        <taxon>Bacillati</taxon>
        <taxon>Actinomycetota</taxon>
        <taxon>Actinomycetes</taxon>
        <taxon>Kitasatosporales</taxon>
        <taxon>Streptomycetaceae</taxon>
        <taxon>Streptomyces</taxon>
    </lineage>
</organism>
<evidence type="ECO:0000256" key="1">
    <source>
        <dbReference type="ARBA" id="ARBA00022649"/>
    </source>
</evidence>
<evidence type="ECO:0000313" key="3">
    <source>
        <dbReference type="Proteomes" id="UP001500253"/>
    </source>
</evidence>
<dbReference type="Pfam" id="PF05016">
    <property type="entry name" value="ParE_toxin"/>
    <property type="match status" value="1"/>
</dbReference>
<dbReference type="RefSeq" id="WP_346178561.1">
    <property type="nucleotide sequence ID" value="NZ_BAAASD010000048.1"/>
</dbReference>
<dbReference type="EMBL" id="BAAASD010000048">
    <property type="protein sequence ID" value="GAA2368483.1"/>
    <property type="molecule type" value="Genomic_DNA"/>
</dbReference>
<dbReference type="Proteomes" id="UP001500253">
    <property type="component" value="Unassembled WGS sequence"/>
</dbReference>
<keyword evidence="3" id="KW-1185">Reference proteome</keyword>
<dbReference type="Gene3D" id="3.30.2310.20">
    <property type="entry name" value="RelE-like"/>
    <property type="match status" value="1"/>
</dbReference>
<protein>
    <recommendedName>
        <fullName evidence="4">Plasmid stabilization protein</fullName>
    </recommendedName>
</protein>
<reference evidence="2 3" key="1">
    <citation type="journal article" date="2019" name="Int. J. Syst. Evol. Microbiol.">
        <title>The Global Catalogue of Microorganisms (GCM) 10K type strain sequencing project: providing services to taxonomists for standard genome sequencing and annotation.</title>
        <authorList>
            <consortium name="The Broad Institute Genomics Platform"/>
            <consortium name="The Broad Institute Genome Sequencing Center for Infectious Disease"/>
            <person name="Wu L."/>
            <person name="Ma J."/>
        </authorList>
    </citation>
    <scope>NUCLEOTIDE SEQUENCE [LARGE SCALE GENOMIC DNA]</scope>
    <source>
        <strain evidence="2 3">JCM 4316</strain>
    </source>
</reference>
<keyword evidence="1" id="KW-1277">Toxin-antitoxin system</keyword>
<evidence type="ECO:0000313" key="2">
    <source>
        <dbReference type="EMBL" id="GAA2368483.1"/>
    </source>
</evidence>